<accession>A0A4S8MNJ4</accession>
<proteinExistence type="predicted"/>
<protein>
    <submittedName>
        <fullName evidence="1">Uncharacterized protein</fullName>
    </submittedName>
</protein>
<feature type="non-terminal residue" evidence="1">
    <location>
        <position position="1"/>
    </location>
</feature>
<dbReference type="OrthoDB" id="432234at2759"/>
<name>A0A4S8MNJ4_DENBC</name>
<dbReference type="EMBL" id="ML179055">
    <property type="protein sequence ID" value="THV04518.1"/>
    <property type="molecule type" value="Genomic_DNA"/>
</dbReference>
<sequence>TGQRLGRLPLVEGMPVMVGHNYDIEGGMVNGTHGFVCQIPYCINLETSEREVLSCVIESEDVLADPLPNLPKQFVVSLRKPEKMQFKN</sequence>
<reference evidence="1 2" key="1">
    <citation type="journal article" date="2019" name="Nat. Ecol. Evol.">
        <title>Megaphylogeny resolves global patterns of mushroom evolution.</title>
        <authorList>
            <person name="Varga T."/>
            <person name="Krizsan K."/>
            <person name="Foldi C."/>
            <person name="Dima B."/>
            <person name="Sanchez-Garcia M."/>
            <person name="Sanchez-Ramirez S."/>
            <person name="Szollosi G.J."/>
            <person name="Szarkandi J.G."/>
            <person name="Papp V."/>
            <person name="Albert L."/>
            <person name="Andreopoulos W."/>
            <person name="Angelini C."/>
            <person name="Antonin V."/>
            <person name="Barry K.W."/>
            <person name="Bougher N.L."/>
            <person name="Buchanan P."/>
            <person name="Buyck B."/>
            <person name="Bense V."/>
            <person name="Catcheside P."/>
            <person name="Chovatia M."/>
            <person name="Cooper J."/>
            <person name="Damon W."/>
            <person name="Desjardin D."/>
            <person name="Finy P."/>
            <person name="Geml J."/>
            <person name="Haridas S."/>
            <person name="Hughes K."/>
            <person name="Justo A."/>
            <person name="Karasinski D."/>
            <person name="Kautmanova I."/>
            <person name="Kiss B."/>
            <person name="Kocsube S."/>
            <person name="Kotiranta H."/>
            <person name="LaButti K.M."/>
            <person name="Lechner B.E."/>
            <person name="Liimatainen K."/>
            <person name="Lipzen A."/>
            <person name="Lukacs Z."/>
            <person name="Mihaltcheva S."/>
            <person name="Morgado L.N."/>
            <person name="Niskanen T."/>
            <person name="Noordeloos M.E."/>
            <person name="Ohm R.A."/>
            <person name="Ortiz-Santana B."/>
            <person name="Ovrebo C."/>
            <person name="Racz N."/>
            <person name="Riley R."/>
            <person name="Savchenko A."/>
            <person name="Shiryaev A."/>
            <person name="Soop K."/>
            <person name="Spirin V."/>
            <person name="Szebenyi C."/>
            <person name="Tomsovsky M."/>
            <person name="Tulloss R.E."/>
            <person name="Uehling J."/>
            <person name="Grigoriev I.V."/>
            <person name="Vagvolgyi C."/>
            <person name="Papp T."/>
            <person name="Martin F.M."/>
            <person name="Miettinen O."/>
            <person name="Hibbett D.S."/>
            <person name="Nagy L.G."/>
        </authorList>
    </citation>
    <scope>NUCLEOTIDE SEQUENCE [LARGE SCALE GENOMIC DNA]</scope>
    <source>
        <strain evidence="1 2">CBS 962.96</strain>
    </source>
</reference>
<feature type="non-terminal residue" evidence="1">
    <location>
        <position position="88"/>
    </location>
</feature>
<dbReference type="Proteomes" id="UP000297245">
    <property type="component" value="Unassembled WGS sequence"/>
</dbReference>
<evidence type="ECO:0000313" key="1">
    <source>
        <dbReference type="EMBL" id="THV04518.1"/>
    </source>
</evidence>
<dbReference type="AlphaFoldDB" id="A0A4S8MNJ4"/>
<organism evidence="1 2">
    <name type="scientific">Dendrothele bispora (strain CBS 962.96)</name>
    <dbReference type="NCBI Taxonomy" id="1314807"/>
    <lineage>
        <taxon>Eukaryota</taxon>
        <taxon>Fungi</taxon>
        <taxon>Dikarya</taxon>
        <taxon>Basidiomycota</taxon>
        <taxon>Agaricomycotina</taxon>
        <taxon>Agaricomycetes</taxon>
        <taxon>Agaricomycetidae</taxon>
        <taxon>Agaricales</taxon>
        <taxon>Agaricales incertae sedis</taxon>
        <taxon>Dendrothele</taxon>
    </lineage>
</organism>
<keyword evidence="2" id="KW-1185">Reference proteome</keyword>
<gene>
    <name evidence="1" type="ORF">K435DRAFT_615310</name>
</gene>
<evidence type="ECO:0000313" key="2">
    <source>
        <dbReference type="Proteomes" id="UP000297245"/>
    </source>
</evidence>